<name>A0A485KXJ0_9STRA</name>
<dbReference type="Proteomes" id="UP000332933">
    <property type="component" value="Unassembled WGS sequence"/>
</dbReference>
<evidence type="ECO:0000256" key="4">
    <source>
        <dbReference type="SAM" id="MobiDB-lite"/>
    </source>
</evidence>
<dbReference type="PANTHER" id="PTHR22847">
    <property type="entry name" value="WD40 REPEAT PROTEIN"/>
    <property type="match status" value="1"/>
</dbReference>
<organism evidence="6 7">
    <name type="scientific">Aphanomyces stellatus</name>
    <dbReference type="NCBI Taxonomy" id="120398"/>
    <lineage>
        <taxon>Eukaryota</taxon>
        <taxon>Sar</taxon>
        <taxon>Stramenopiles</taxon>
        <taxon>Oomycota</taxon>
        <taxon>Saprolegniomycetes</taxon>
        <taxon>Saprolegniales</taxon>
        <taxon>Verrucalvaceae</taxon>
        <taxon>Aphanomyces</taxon>
    </lineage>
</organism>
<keyword evidence="2" id="KW-0677">Repeat</keyword>
<dbReference type="SUPFAM" id="SSF50978">
    <property type="entry name" value="WD40 repeat-like"/>
    <property type="match status" value="1"/>
</dbReference>
<dbReference type="InterPro" id="IPR015943">
    <property type="entry name" value="WD40/YVTN_repeat-like_dom_sf"/>
</dbReference>
<dbReference type="Pfam" id="PF00400">
    <property type="entry name" value="WD40"/>
    <property type="match status" value="3"/>
</dbReference>
<feature type="repeat" description="WD" evidence="3">
    <location>
        <begin position="206"/>
        <end position="246"/>
    </location>
</feature>
<keyword evidence="7" id="KW-1185">Reference proteome</keyword>
<dbReference type="SMART" id="SM00320">
    <property type="entry name" value="WD40"/>
    <property type="match status" value="8"/>
</dbReference>
<feature type="repeat" description="WD" evidence="3">
    <location>
        <begin position="315"/>
        <end position="335"/>
    </location>
</feature>
<evidence type="ECO:0000313" key="6">
    <source>
        <dbReference type="EMBL" id="VFT90040.1"/>
    </source>
</evidence>
<dbReference type="PROSITE" id="PS50294">
    <property type="entry name" value="WD_REPEATS_REGION"/>
    <property type="match status" value="1"/>
</dbReference>
<dbReference type="EMBL" id="CAADRA010005459">
    <property type="protein sequence ID" value="VFT90040.1"/>
    <property type="molecule type" value="Genomic_DNA"/>
</dbReference>
<sequence>MSQRKRIIRFEEYAASGPVTEVIEVIEAKTASSKPASRFTAAVSHKDNEAYLAAFDSDPRQPPARTTRRNSQSEASESKSEPVAMPALATSLAKTTVDSCVREAWLRGPSDPAGRADSVSAQPLTCMSLSPDGSEVVVGSCDHALYGISLRKATKGKGGVRTLYSKTCGHGEWVTAVAHLPDGRVVSGGMDSKLCLWDAANRCEDLTGHSGSISLVQTYADNWIVSASYDKTYRLWDGASGKRKTSRERHVLKGHDAAILDFSIFGARLVGGDRSGNVLFFDLTQSTVEKKIKGAHAGHCTAVLGSCHAPERAFSGGQDGILRLWDIRTKGAVLELACHSGAHGTGAVSFIKDTASMEHVVVTGGADAKVQVIDVRAPAAPRATFVDHTTFVYSLHLHHDLCLSGSGSGMLLVHDLRTDALCYGLGANQAAVRAIATTESQLVAAGDDGGVLVYAFP</sequence>
<evidence type="ECO:0000256" key="1">
    <source>
        <dbReference type="ARBA" id="ARBA00022574"/>
    </source>
</evidence>
<protein>
    <submittedName>
        <fullName evidence="6">Aste57867_13200 protein</fullName>
    </submittedName>
</protein>
<dbReference type="Gene3D" id="2.130.10.10">
    <property type="entry name" value="YVTN repeat-like/Quinoprotein amine dehydrogenase"/>
    <property type="match status" value="3"/>
</dbReference>
<feature type="repeat" description="WD" evidence="3">
    <location>
        <begin position="167"/>
        <end position="198"/>
    </location>
</feature>
<evidence type="ECO:0000256" key="2">
    <source>
        <dbReference type="ARBA" id="ARBA00022737"/>
    </source>
</evidence>
<dbReference type="PANTHER" id="PTHR22847:SF637">
    <property type="entry name" value="WD REPEAT DOMAIN 5B"/>
    <property type="match status" value="1"/>
</dbReference>
<accession>A0A485KXJ0</accession>
<keyword evidence="1 3" id="KW-0853">WD repeat</keyword>
<evidence type="ECO:0000313" key="5">
    <source>
        <dbReference type="EMBL" id="KAF0695987.1"/>
    </source>
</evidence>
<dbReference type="PROSITE" id="PS00678">
    <property type="entry name" value="WD_REPEATS_1"/>
    <property type="match status" value="1"/>
</dbReference>
<dbReference type="PROSITE" id="PS50082">
    <property type="entry name" value="WD_REPEATS_2"/>
    <property type="match status" value="3"/>
</dbReference>
<gene>
    <name evidence="6" type="primary">Aste57867_13200</name>
    <name evidence="5" type="ORF">As57867_013151</name>
    <name evidence="6" type="ORF">ASTE57867_13200</name>
</gene>
<dbReference type="PRINTS" id="PR00320">
    <property type="entry name" value="GPROTEINBRPT"/>
</dbReference>
<dbReference type="EMBL" id="VJMH01005438">
    <property type="protein sequence ID" value="KAF0695987.1"/>
    <property type="molecule type" value="Genomic_DNA"/>
</dbReference>
<dbReference type="InterPro" id="IPR019775">
    <property type="entry name" value="WD40_repeat_CS"/>
</dbReference>
<dbReference type="AlphaFoldDB" id="A0A485KXJ0"/>
<dbReference type="OrthoDB" id="256303at2759"/>
<reference evidence="6 7" key="1">
    <citation type="submission" date="2019-03" db="EMBL/GenBank/DDBJ databases">
        <authorList>
            <person name="Gaulin E."/>
            <person name="Dumas B."/>
        </authorList>
    </citation>
    <scope>NUCLEOTIDE SEQUENCE [LARGE SCALE GENOMIC DNA]</scope>
    <source>
        <strain evidence="6">CBS 568.67</strain>
    </source>
</reference>
<evidence type="ECO:0000313" key="7">
    <source>
        <dbReference type="Proteomes" id="UP000332933"/>
    </source>
</evidence>
<feature type="region of interest" description="Disordered" evidence="4">
    <location>
        <begin position="53"/>
        <end position="84"/>
    </location>
</feature>
<dbReference type="InterPro" id="IPR020472">
    <property type="entry name" value="WD40_PAC1"/>
</dbReference>
<evidence type="ECO:0000256" key="3">
    <source>
        <dbReference type="PROSITE-ProRule" id="PRU00221"/>
    </source>
</evidence>
<dbReference type="InterPro" id="IPR001680">
    <property type="entry name" value="WD40_rpt"/>
</dbReference>
<dbReference type="GO" id="GO:1990234">
    <property type="term" value="C:transferase complex"/>
    <property type="evidence" value="ECO:0007669"/>
    <property type="project" value="UniProtKB-ARBA"/>
</dbReference>
<proteinExistence type="predicted"/>
<dbReference type="InterPro" id="IPR036322">
    <property type="entry name" value="WD40_repeat_dom_sf"/>
</dbReference>
<reference evidence="5" key="2">
    <citation type="submission" date="2019-06" db="EMBL/GenBank/DDBJ databases">
        <title>Genomics analysis of Aphanomyces spp. identifies a new class of oomycete effector associated with host adaptation.</title>
        <authorList>
            <person name="Gaulin E."/>
        </authorList>
    </citation>
    <scope>NUCLEOTIDE SEQUENCE</scope>
    <source>
        <strain evidence="5">CBS 578.67</strain>
    </source>
</reference>